<accession>A0A7J6A3X3</accession>
<dbReference type="Pfam" id="PF18658">
    <property type="entry name" value="zf-C2H2_12"/>
    <property type="match status" value="1"/>
</dbReference>
<evidence type="ECO:0000313" key="3">
    <source>
        <dbReference type="Proteomes" id="UP000593565"/>
    </source>
</evidence>
<proteinExistence type="predicted"/>
<evidence type="ECO:0000313" key="2">
    <source>
        <dbReference type="EMBL" id="KAF4076158.1"/>
    </source>
</evidence>
<dbReference type="AlphaFoldDB" id="A0A7J6A3X3"/>
<organism evidence="2 3">
    <name type="scientific">Ameiurus melas</name>
    <name type="common">Black bullhead</name>
    <name type="synonym">Silurus melas</name>
    <dbReference type="NCBI Taxonomy" id="219545"/>
    <lineage>
        <taxon>Eukaryota</taxon>
        <taxon>Metazoa</taxon>
        <taxon>Chordata</taxon>
        <taxon>Craniata</taxon>
        <taxon>Vertebrata</taxon>
        <taxon>Euteleostomi</taxon>
        <taxon>Actinopterygii</taxon>
        <taxon>Neopterygii</taxon>
        <taxon>Teleostei</taxon>
        <taxon>Ostariophysi</taxon>
        <taxon>Siluriformes</taxon>
        <taxon>Ictaluridae</taxon>
        <taxon>Ameiurus</taxon>
    </lineage>
</organism>
<comment type="caution">
    <text evidence="2">The sequence shown here is derived from an EMBL/GenBank/DDBJ whole genome shotgun (WGS) entry which is preliminary data.</text>
</comment>
<dbReference type="InterPro" id="IPR040647">
    <property type="entry name" value="SPIN-DOC_Znf-C2H2"/>
</dbReference>
<feature type="domain" description="SPIN-DOC-like zinc-finger" evidence="1">
    <location>
        <begin position="17"/>
        <end position="74"/>
    </location>
</feature>
<dbReference type="PANTHER" id="PTHR45913">
    <property type="entry name" value="EPM2A-INTERACTING PROTEIN 1"/>
    <property type="match status" value="1"/>
</dbReference>
<evidence type="ECO:0000259" key="1">
    <source>
        <dbReference type="Pfam" id="PF18658"/>
    </source>
</evidence>
<dbReference type="PANTHER" id="PTHR45913:SF9">
    <property type="entry name" value="GENERAL TRANSCRIPTION FACTOR II-I REPEAT DOMAIN-CONTAINING PROTEIN 2-LIKE-RELATED"/>
    <property type="match status" value="1"/>
</dbReference>
<dbReference type="EMBL" id="JAAGNN010000020">
    <property type="protein sequence ID" value="KAF4076158.1"/>
    <property type="molecule type" value="Genomic_DNA"/>
</dbReference>
<gene>
    <name evidence="2" type="ORF">AMELA_G00227230</name>
</gene>
<reference evidence="2 3" key="1">
    <citation type="submission" date="2020-02" db="EMBL/GenBank/DDBJ databases">
        <title>A chromosome-scale genome assembly of the black bullhead catfish (Ameiurus melas).</title>
        <authorList>
            <person name="Wen M."/>
            <person name="Zham M."/>
            <person name="Cabau C."/>
            <person name="Klopp C."/>
            <person name="Donnadieu C."/>
            <person name="Roques C."/>
            <person name="Bouchez O."/>
            <person name="Lampietro C."/>
            <person name="Jouanno E."/>
            <person name="Herpin A."/>
            <person name="Louis A."/>
            <person name="Berthelot C."/>
            <person name="Parey E."/>
            <person name="Roest-Crollius H."/>
            <person name="Braasch I."/>
            <person name="Postlethwait J."/>
            <person name="Robinson-Rechavi M."/>
            <person name="Echchiki A."/>
            <person name="Begum T."/>
            <person name="Montfort J."/>
            <person name="Schartl M."/>
            <person name="Bobe J."/>
            <person name="Guiguen Y."/>
        </authorList>
    </citation>
    <scope>NUCLEOTIDE SEQUENCE [LARGE SCALE GENOMIC DNA]</scope>
    <source>
        <strain evidence="2">M_S1</strain>
        <tissue evidence="2">Blood</tissue>
    </source>
</reference>
<keyword evidence="3" id="KW-1185">Reference proteome</keyword>
<name>A0A7J6A3X3_AMEME</name>
<protein>
    <recommendedName>
        <fullName evidence="1">SPIN-DOC-like zinc-finger domain-containing protein</fullName>
    </recommendedName>
</protein>
<dbReference type="Proteomes" id="UP000593565">
    <property type="component" value="Unassembled WGS sequence"/>
</dbReference>
<sequence length="315" mass="36020">MAAPKKRKIASECRRFQTRWENEYFFKEITGKCVCLICNEDVAVMKEYNVRLHYETKHQSYTLYTGAERTQKVKQMAASLHANKIQENATTASYEVAKFIAQHGKPFSDGDFIKQCLIKVTEIMCPEKVSDFNNVSLSRNTVVQDFSVIEKQIKLFSTPFLVDAEEVEESLQLELIEMQCDDSLKSQHQLLSLPEFCQSLDNSKFPLMRRHAKRMMSLFGSTYICEQTFSLLNQDKSRPRTRMTDSHLCEVLVSQPPNFLLTCQPSFNPKDSITAPSEGNVLHIIGGNPMLQKTTAETLERKHSFSFLVTSGLSD</sequence>